<dbReference type="InterPro" id="IPR028919">
    <property type="entry name" value="Viral_movement"/>
</dbReference>
<dbReference type="Pfam" id="PF01107">
    <property type="entry name" value="MP"/>
    <property type="match status" value="1"/>
</dbReference>
<protein>
    <submittedName>
        <fullName evidence="1">30kDa protein</fullName>
    </submittedName>
</protein>
<organism evidence="1">
    <name type="scientific">Pea early browning virus</name>
    <dbReference type="NCBI Taxonomy" id="12294"/>
    <lineage>
        <taxon>Viruses</taxon>
        <taxon>Riboviria</taxon>
        <taxon>Orthornavirae</taxon>
        <taxon>Kitrinoviricota</taxon>
        <taxon>Alsuviricetes</taxon>
        <taxon>Martellivirales</taxon>
        <taxon>Virgaviridae</taxon>
        <taxon>Tobravirus</taxon>
        <taxon>Tobravirus pisi</taxon>
    </lineage>
</organism>
<evidence type="ECO:0000313" key="1">
    <source>
        <dbReference type="EMBL" id="BCA93637.1"/>
    </source>
</evidence>
<name>A0A6F8T0E0_PEBV</name>
<organismHost>
    <name type="scientific">Phaseolus vulgaris</name>
    <name type="common">Kidney bean</name>
    <name type="synonym">French bean</name>
    <dbReference type="NCBI Taxonomy" id="3885"/>
</organismHost>
<dbReference type="EMBL" id="LC528622">
    <property type="protein sequence ID" value="BCA93637.1"/>
    <property type="molecule type" value="Genomic_RNA"/>
</dbReference>
<organismHost>
    <name type="scientific">Pisum sativum</name>
    <name type="common">Garden pea</name>
    <name type="synonym">Lathyrus oleraceus</name>
    <dbReference type="NCBI Taxonomy" id="3888"/>
</organismHost>
<sequence>MDIIRAADVKTLNTLKEKTFNLTNFSNLNAWQLMVDGARKRPKYFHRRRETVLSNVAGSLTEHKLGIFTIEDVRNVKSYKFLRIVGIQIKVTSHLPRDTSGFLQIDLIDSRLTDGRKRSKVLQRFRAKACDNTSVVQYKFDYCVSTRENIADLWKIGTVAVNVPVVDDCYPFSVEVSMIWVATDSTTRLNVEELNQTDYLEGEFSDQEMFDTFMDLKHTEMKSVDVKFKGNYLPKASVDKNISNMEKIPDSIKNSGSIKKKK</sequence>
<proteinExistence type="predicted"/>
<reference evidence="1" key="1">
    <citation type="submission" date="2020-02" db="EMBL/GenBank/DDBJ databases">
        <title>Genomics analysis of a genome sequence of Pea Early Browning Virus.</title>
        <authorList>
            <person name="Maina S."/>
        </authorList>
    </citation>
    <scope>NUCLEOTIDE SEQUENCE</scope>
    <source>
        <strain evidence="1">LyV66-91</strain>
    </source>
</reference>
<accession>A0A6F8T0E0</accession>